<dbReference type="GO" id="GO:0003677">
    <property type="term" value="F:DNA binding"/>
    <property type="evidence" value="ECO:0007669"/>
    <property type="project" value="InterPro"/>
</dbReference>
<evidence type="ECO:0000259" key="6">
    <source>
        <dbReference type="Pfam" id="PF08281"/>
    </source>
</evidence>
<comment type="similarity">
    <text evidence="1">Belongs to the sigma-70 factor family. ECF subfamily.</text>
</comment>
<dbReference type="InterPro" id="IPR013324">
    <property type="entry name" value="RNA_pol_sigma_r3/r4-like"/>
</dbReference>
<evidence type="ECO:0000259" key="5">
    <source>
        <dbReference type="Pfam" id="PF04542"/>
    </source>
</evidence>
<dbReference type="Pfam" id="PF08281">
    <property type="entry name" value="Sigma70_r4_2"/>
    <property type="match status" value="1"/>
</dbReference>
<dbReference type="InterPro" id="IPR013249">
    <property type="entry name" value="RNA_pol_sigma70_r4_t2"/>
</dbReference>
<keyword evidence="3" id="KW-0731">Sigma factor</keyword>
<feature type="domain" description="RNA polymerase sigma-70 region 2" evidence="5">
    <location>
        <begin position="19"/>
        <end position="85"/>
    </location>
</feature>
<evidence type="ECO:0000256" key="2">
    <source>
        <dbReference type="ARBA" id="ARBA00023015"/>
    </source>
</evidence>
<evidence type="ECO:0000313" key="7">
    <source>
        <dbReference type="EMBL" id="PIR77291.1"/>
    </source>
</evidence>
<feature type="domain" description="RNA polymerase sigma factor 70 region 4 type 2" evidence="6">
    <location>
        <begin position="120"/>
        <end position="165"/>
    </location>
</feature>
<accession>A0A2M6P0R6</accession>
<evidence type="ECO:0000313" key="8">
    <source>
        <dbReference type="Proteomes" id="UP000228528"/>
    </source>
</evidence>
<dbReference type="InterPro" id="IPR036388">
    <property type="entry name" value="WH-like_DNA-bd_sf"/>
</dbReference>
<dbReference type="Pfam" id="PF04542">
    <property type="entry name" value="Sigma70_r2"/>
    <property type="match status" value="1"/>
</dbReference>
<dbReference type="Gene3D" id="1.10.1740.10">
    <property type="match status" value="1"/>
</dbReference>
<keyword evidence="4" id="KW-0804">Transcription</keyword>
<dbReference type="InterPro" id="IPR039425">
    <property type="entry name" value="RNA_pol_sigma-70-like"/>
</dbReference>
<proteinExistence type="inferred from homology"/>
<dbReference type="PANTHER" id="PTHR43133:SF60">
    <property type="entry name" value="RNA POLYMERASE SIGMA FACTOR SIGV"/>
    <property type="match status" value="1"/>
</dbReference>
<name>A0A2M6P0R6_9BACT</name>
<dbReference type="GO" id="GO:0016987">
    <property type="term" value="F:sigma factor activity"/>
    <property type="evidence" value="ECO:0007669"/>
    <property type="project" value="UniProtKB-KW"/>
</dbReference>
<dbReference type="AlphaFoldDB" id="A0A2M6P0R6"/>
<comment type="caution">
    <text evidence="7">The sequence shown here is derived from an EMBL/GenBank/DDBJ whole genome shotgun (WGS) entry which is preliminary data.</text>
</comment>
<dbReference type="InterPro" id="IPR007627">
    <property type="entry name" value="RNA_pol_sigma70_r2"/>
</dbReference>
<keyword evidence="2" id="KW-0805">Transcription regulation</keyword>
<dbReference type="SUPFAM" id="SSF88946">
    <property type="entry name" value="Sigma2 domain of RNA polymerase sigma factors"/>
    <property type="match status" value="1"/>
</dbReference>
<dbReference type="SUPFAM" id="SSF88659">
    <property type="entry name" value="Sigma3 and sigma4 domains of RNA polymerase sigma factors"/>
    <property type="match status" value="1"/>
</dbReference>
<dbReference type="CDD" id="cd06171">
    <property type="entry name" value="Sigma70_r4"/>
    <property type="match status" value="1"/>
</dbReference>
<sequence length="172" mass="20501">MPDISLLRDTTTEKDFLDIYDQYADMVFRYCWRRVYDRELAKDIMQEAFMKSWQYVSEGKSVQNMKAFVFQVATNLIIDYHKKKKDLSLETIEEHSPAITVNNKKNWDAMIDAKDMLKHVEQLEEPYKTAFELRYLQELTPKEIAQIVGERVNVISVRIHRARKQFLSMVKP</sequence>
<dbReference type="Proteomes" id="UP000228528">
    <property type="component" value="Unassembled WGS sequence"/>
</dbReference>
<organism evidence="7 8">
    <name type="scientific">Candidatus Magasanikbacteria bacterium CG10_big_fil_rev_8_21_14_0_10_38_6</name>
    <dbReference type="NCBI Taxonomy" id="1974647"/>
    <lineage>
        <taxon>Bacteria</taxon>
        <taxon>Candidatus Magasanikiibacteriota</taxon>
    </lineage>
</organism>
<dbReference type="InterPro" id="IPR013325">
    <property type="entry name" value="RNA_pol_sigma_r2"/>
</dbReference>
<dbReference type="PANTHER" id="PTHR43133">
    <property type="entry name" value="RNA POLYMERASE ECF-TYPE SIGMA FACTO"/>
    <property type="match status" value="1"/>
</dbReference>
<protein>
    <recommendedName>
        <fullName evidence="9">RNA polymerase sigma factor</fullName>
    </recommendedName>
</protein>
<evidence type="ECO:0008006" key="9">
    <source>
        <dbReference type="Google" id="ProtNLM"/>
    </source>
</evidence>
<dbReference type="GO" id="GO:0006352">
    <property type="term" value="P:DNA-templated transcription initiation"/>
    <property type="evidence" value="ECO:0007669"/>
    <property type="project" value="InterPro"/>
</dbReference>
<dbReference type="Gene3D" id="1.10.10.10">
    <property type="entry name" value="Winged helix-like DNA-binding domain superfamily/Winged helix DNA-binding domain"/>
    <property type="match status" value="1"/>
</dbReference>
<reference evidence="8" key="1">
    <citation type="submission" date="2017-09" db="EMBL/GenBank/DDBJ databases">
        <title>Depth-based differentiation of microbial function through sediment-hosted aquifers and enrichment of novel symbionts in the deep terrestrial subsurface.</title>
        <authorList>
            <person name="Probst A.J."/>
            <person name="Ladd B."/>
            <person name="Jarett J.K."/>
            <person name="Geller-Mcgrath D.E."/>
            <person name="Sieber C.M.K."/>
            <person name="Emerson J.B."/>
            <person name="Anantharaman K."/>
            <person name="Thomas B.C."/>
            <person name="Malmstrom R."/>
            <person name="Stieglmeier M."/>
            <person name="Klingl A."/>
            <person name="Woyke T."/>
            <person name="Ryan C.M."/>
            <person name="Banfield J.F."/>
        </authorList>
    </citation>
    <scope>NUCLEOTIDE SEQUENCE [LARGE SCALE GENOMIC DNA]</scope>
</reference>
<dbReference type="NCBIfam" id="TIGR02937">
    <property type="entry name" value="sigma70-ECF"/>
    <property type="match status" value="1"/>
</dbReference>
<evidence type="ECO:0000256" key="4">
    <source>
        <dbReference type="ARBA" id="ARBA00023163"/>
    </source>
</evidence>
<evidence type="ECO:0000256" key="1">
    <source>
        <dbReference type="ARBA" id="ARBA00010641"/>
    </source>
</evidence>
<dbReference type="InterPro" id="IPR014284">
    <property type="entry name" value="RNA_pol_sigma-70_dom"/>
</dbReference>
<evidence type="ECO:0000256" key="3">
    <source>
        <dbReference type="ARBA" id="ARBA00023082"/>
    </source>
</evidence>
<gene>
    <name evidence="7" type="ORF">COU30_03240</name>
</gene>
<dbReference type="EMBL" id="PFBW01000142">
    <property type="protein sequence ID" value="PIR77291.1"/>
    <property type="molecule type" value="Genomic_DNA"/>
</dbReference>